<dbReference type="HOGENOM" id="CLU_168026_0_0_2"/>
<evidence type="ECO:0000313" key="1">
    <source>
        <dbReference type="EMBL" id="ADN50738.1"/>
    </source>
</evidence>
<accession>E1QS21</accession>
<protein>
    <submittedName>
        <fullName evidence="1">Uncharacterized protein</fullName>
    </submittedName>
</protein>
<dbReference type="Proteomes" id="UP000006681">
    <property type="component" value="Chromosome"/>
</dbReference>
<proteinExistence type="predicted"/>
<evidence type="ECO:0000313" key="2">
    <source>
        <dbReference type="Proteomes" id="UP000006681"/>
    </source>
</evidence>
<organism evidence="1 2">
    <name type="scientific">Vulcanisaeta distributa (strain DSM 14429 / JCM 11212 / NBRC 100878 / IC-017)</name>
    <dbReference type="NCBI Taxonomy" id="572478"/>
    <lineage>
        <taxon>Archaea</taxon>
        <taxon>Thermoproteota</taxon>
        <taxon>Thermoprotei</taxon>
        <taxon>Thermoproteales</taxon>
        <taxon>Thermoproteaceae</taxon>
        <taxon>Vulcanisaeta</taxon>
    </lineage>
</organism>
<dbReference type="eggNOG" id="arCOG05535">
    <property type="taxonomic scope" value="Archaea"/>
</dbReference>
<reference evidence="1 2" key="1">
    <citation type="journal article" date="2010" name="Stand. Genomic Sci.">
        <title>Complete genome sequence of Vulcanisaeta distributa type strain (IC-017).</title>
        <authorList>
            <person name="Mavromatis K."/>
            <person name="Sikorski J."/>
            <person name="Pabst E."/>
            <person name="Teshima H."/>
            <person name="Lapidus A."/>
            <person name="Lucas S."/>
            <person name="Nolan M."/>
            <person name="Glavina Del Rio T."/>
            <person name="Cheng J.F."/>
            <person name="Bruce D."/>
            <person name="Goodwin L."/>
            <person name="Pitluck S."/>
            <person name="Liolios K."/>
            <person name="Ivanova N."/>
            <person name="Mikhailova N."/>
            <person name="Pati A."/>
            <person name="Chen A."/>
            <person name="Palaniappan K."/>
            <person name="Land M."/>
            <person name="Hauser L."/>
            <person name="Chang Y.J."/>
            <person name="Jeffries C.D."/>
            <person name="Rohde M."/>
            <person name="Spring S."/>
            <person name="Goker M."/>
            <person name="Wirth R."/>
            <person name="Woyke T."/>
            <person name="Bristow J."/>
            <person name="Eisen J.A."/>
            <person name="Markowitz V."/>
            <person name="Hugenholtz P."/>
            <person name="Klenk H.P."/>
            <person name="Kyrpides N.C."/>
        </authorList>
    </citation>
    <scope>NUCLEOTIDE SEQUENCE [LARGE SCALE GENOMIC DNA]</scope>
    <source>
        <strain evidence="2">DSM 14429 / JCM 11212 / NBRC 100878 / IC-017</strain>
    </source>
</reference>
<keyword evidence="2" id="KW-1185">Reference proteome</keyword>
<dbReference type="KEGG" id="vdi:Vdis_1352"/>
<dbReference type="AlphaFoldDB" id="E1QS21"/>
<reference evidence="2" key="2">
    <citation type="journal article" date="2010" name="Stand. Genomic Sci.">
        <title>Complete genome sequence of Vulcanisaeta distributa type strain (IC-017T).</title>
        <authorList>
            <person name="Mavromatis K."/>
            <person name="Sikorski J."/>
            <person name="Pabst E."/>
            <person name="Teshima H."/>
            <person name="Lapidus A."/>
            <person name="Lucas S."/>
            <person name="Nolan M."/>
            <person name="Glavina Del Rio T."/>
            <person name="Cheng J."/>
            <person name="Bruce D."/>
            <person name="Goodwin L."/>
            <person name="Pitluck S."/>
            <person name="Liolios K."/>
            <person name="Ivanova N."/>
            <person name="Mikhailova N."/>
            <person name="Pati A."/>
            <person name="Chen A."/>
            <person name="Palaniappan K."/>
            <person name="Land M."/>
            <person name="Hauser L."/>
            <person name="Chang Y."/>
            <person name="Jeffries C."/>
            <person name="Rohde M."/>
            <person name="Spring S."/>
            <person name="Goker M."/>
            <person name="Wirth R."/>
            <person name="Woyke T."/>
            <person name="Bristow J."/>
            <person name="Eisen J."/>
            <person name="Markowitz V."/>
            <person name="Hugenholtz P."/>
            <person name="Klenk H."/>
            <person name="Kyrpides N."/>
        </authorList>
    </citation>
    <scope>NUCLEOTIDE SEQUENCE [LARGE SCALE GENOMIC DNA]</scope>
    <source>
        <strain evidence="2">DSM 14429 / JCM 11212 / NBRC 100878 / IC-017</strain>
    </source>
</reference>
<sequence length="117" mass="13645">MVRQCKENEYIAIIARRLNCSEQYSINLGFINVKPDLLCNSIAYEVECEDKVHYGIGQAIVYQYGGLRAGLIVITTNKDNNKLNQLMNFLRWARNKLGIETYIFRCIRYDCDLLKIE</sequence>
<gene>
    <name evidence="1" type="ordered locus">Vdis_1352</name>
</gene>
<dbReference type="EMBL" id="CP002100">
    <property type="protein sequence ID" value="ADN50738.1"/>
    <property type="molecule type" value="Genomic_DNA"/>
</dbReference>
<dbReference type="STRING" id="572478.Vdis_1352"/>
<name>E1QS21_VULDI</name>